<keyword evidence="3" id="KW-0472">Membrane</keyword>
<keyword evidence="1" id="KW-1003">Cell membrane</keyword>
<dbReference type="Gene3D" id="3.40.1580.20">
    <property type="entry name" value="Syd protein"/>
    <property type="match status" value="1"/>
</dbReference>
<proteinExistence type="predicted"/>
<keyword evidence="5" id="KW-1185">Reference proteome</keyword>
<dbReference type="Pfam" id="PF07348">
    <property type="entry name" value="Syd"/>
    <property type="match status" value="1"/>
</dbReference>
<evidence type="ECO:0000256" key="2">
    <source>
        <dbReference type="ARBA" id="ARBA00022519"/>
    </source>
</evidence>
<dbReference type="NCBIfam" id="NF003439">
    <property type="entry name" value="PRK04968.1"/>
    <property type="match status" value="1"/>
</dbReference>
<sequence>MTATETALDQLMETFLASCDQHQYPMTPFDPDWPSACYRHEASPGKDVSWQPVRIEGPLDMFQRLSDALEEELHPDLVSYYSRYWSDPINCVMPDGTQLSLLFAWNREDLERLRGNLIGHALSKRKQKRPLTLFFGVVEPDTNDMISLNNQDGSIWLEKPGKAPHTRLADTLADFLRQLSPAL</sequence>
<dbReference type="EMBL" id="FTMN01000002">
    <property type="protein sequence ID" value="SIQ12517.1"/>
    <property type="molecule type" value="Genomic_DNA"/>
</dbReference>
<dbReference type="AlphaFoldDB" id="A0A1N6Q7K0"/>
<protein>
    <submittedName>
        <fullName evidence="4">SecY interacting protein Syd</fullName>
    </submittedName>
</protein>
<dbReference type="GO" id="GO:0009898">
    <property type="term" value="C:cytoplasmic side of plasma membrane"/>
    <property type="evidence" value="ECO:0007669"/>
    <property type="project" value="InterPro"/>
</dbReference>
<dbReference type="CDD" id="cd16323">
    <property type="entry name" value="Syd"/>
    <property type="match status" value="1"/>
</dbReference>
<gene>
    <name evidence="4" type="ORF">SAMN05421647_102319</name>
</gene>
<dbReference type="InterPro" id="IPR009948">
    <property type="entry name" value="Syd"/>
</dbReference>
<organism evidence="4 5">
    <name type="scientific">Marinobacterium stanieri</name>
    <dbReference type="NCBI Taxonomy" id="49186"/>
    <lineage>
        <taxon>Bacteria</taxon>
        <taxon>Pseudomonadati</taxon>
        <taxon>Pseudomonadota</taxon>
        <taxon>Gammaproteobacteria</taxon>
        <taxon>Oceanospirillales</taxon>
        <taxon>Oceanospirillaceae</taxon>
        <taxon>Marinobacterium</taxon>
    </lineage>
</organism>
<evidence type="ECO:0000256" key="1">
    <source>
        <dbReference type="ARBA" id="ARBA00022475"/>
    </source>
</evidence>
<keyword evidence="2" id="KW-0997">Cell inner membrane</keyword>
<accession>A0A1N6Q7K0</accession>
<dbReference type="InterPro" id="IPR038228">
    <property type="entry name" value="Syd_sf"/>
</dbReference>
<evidence type="ECO:0000313" key="5">
    <source>
        <dbReference type="Proteomes" id="UP000186895"/>
    </source>
</evidence>
<dbReference type="eggNOG" id="ENOG502ZCMR">
    <property type="taxonomic scope" value="Bacteria"/>
</dbReference>
<dbReference type="Proteomes" id="UP000186895">
    <property type="component" value="Unassembled WGS sequence"/>
</dbReference>
<dbReference type="RefSeq" id="WP_076461721.1">
    <property type="nucleotide sequence ID" value="NZ_FTMN01000002.1"/>
</dbReference>
<evidence type="ECO:0000313" key="4">
    <source>
        <dbReference type="EMBL" id="SIQ12517.1"/>
    </source>
</evidence>
<name>A0A1N6Q7K0_9GAMM</name>
<reference evidence="4 5" key="1">
    <citation type="submission" date="2017-01" db="EMBL/GenBank/DDBJ databases">
        <authorList>
            <person name="Mah S.A."/>
            <person name="Swanson W.J."/>
            <person name="Moy G.W."/>
            <person name="Vacquier V.D."/>
        </authorList>
    </citation>
    <scope>NUCLEOTIDE SEQUENCE [LARGE SCALE GENOMIC DNA]</scope>
    <source>
        <strain evidence="4 5">DSM 7027</strain>
    </source>
</reference>
<evidence type="ECO:0000256" key="3">
    <source>
        <dbReference type="ARBA" id="ARBA00023136"/>
    </source>
</evidence>
<dbReference type="STRING" id="49186.SAMN05421647_102319"/>